<dbReference type="PANTHER" id="PTHR33375:SF7">
    <property type="entry name" value="CHROMOSOME 2-PARTITIONING PROTEIN PARB-RELATED"/>
    <property type="match status" value="1"/>
</dbReference>
<dbReference type="OrthoDB" id="65098at2"/>
<name>A0A553UHV0_9DEIO</name>
<dbReference type="SUPFAM" id="SSF110849">
    <property type="entry name" value="ParB/Sulfiredoxin"/>
    <property type="match status" value="1"/>
</dbReference>
<dbReference type="InterPro" id="IPR050336">
    <property type="entry name" value="Chromosome_partition/occlusion"/>
</dbReference>
<dbReference type="RefSeq" id="WP_143722073.1">
    <property type="nucleotide sequence ID" value="NZ_VKDB01000037.1"/>
</dbReference>
<dbReference type="EMBL" id="VKDB01000037">
    <property type="protein sequence ID" value="TSA79770.1"/>
    <property type="molecule type" value="Genomic_DNA"/>
</dbReference>
<dbReference type="Proteomes" id="UP000316092">
    <property type="component" value="Unassembled WGS sequence"/>
</dbReference>
<keyword evidence="2" id="KW-0238">DNA-binding</keyword>
<evidence type="ECO:0000259" key="3">
    <source>
        <dbReference type="SMART" id="SM00470"/>
    </source>
</evidence>
<dbReference type="InterPro" id="IPR004437">
    <property type="entry name" value="ParB/RepB/Spo0J"/>
</dbReference>
<dbReference type="NCBIfam" id="TIGR00180">
    <property type="entry name" value="parB_part"/>
    <property type="match status" value="1"/>
</dbReference>
<dbReference type="Gene3D" id="3.90.1530.30">
    <property type="match status" value="1"/>
</dbReference>
<sequence>MSDSRNRADAFSFLLGAAASTAEGPQIIAVDRVAVLAGQPRRHFDEAALAALSASIQSQGLLQPILVRPAQNGYELIAGERRLRAARLAGLTEIPATVRVVEDQDVNLLAALENLQRQDLNPLDEVEATLAILARAMGVGEGEVVALLHAQRRTPDAEVVEQLDALFQQLGRGSWRSFAANKTGVLRSPPDLLELMRSGQLEYTRAAALSKVKDDQQRQALTQRALVEQLSVREIAAAVKGTVKSQQRYQHVKSLIDEKRIASLAADERLRVDQLLAELETLLKGPSSTKGCS</sequence>
<dbReference type="GO" id="GO:0005694">
    <property type="term" value="C:chromosome"/>
    <property type="evidence" value="ECO:0007669"/>
    <property type="project" value="TreeGrafter"/>
</dbReference>
<reference evidence="4 5" key="1">
    <citation type="submission" date="2019-07" db="EMBL/GenBank/DDBJ databases">
        <title>Deinococcus detaillus sp. nov., isolated from humus soil in Antarctica.</title>
        <authorList>
            <person name="Zhang K."/>
        </authorList>
    </citation>
    <scope>NUCLEOTIDE SEQUENCE [LARGE SCALE GENOMIC DNA]</scope>
    <source>
        <strain evidence="4 5">H1</strain>
    </source>
</reference>
<dbReference type="Pfam" id="PF17762">
    <property type="entry name" value="HTH_ParB"/>
    <property type="match status" value="1"/>
</dbReference>
<dbReference type="PANTHER" id="PTHR33375">
    <property type="entry name" value="CHROMOSOME-PARTITIONING PROTEIN PARB-RELATED"/>
    <property type="match status" value="1"/>
</dbReference>
<dbReference type="FunFam" id="3.90.1530.30:FF:000001">
    <property type="entry name" value="Chromosome partitioning protein ParB"/>
    <property type="match status" value="1"/>
</dbReference>
<dbReference type="GO" id="GO:0003677">
    <property type="term" value="F:DNA binding"/>
    <property type="evidence" value="ECO:0007669"/>
    <property type="project" value="UniProtKB-KW"/>
</dbReference>
<dbReference type="InterPro" id="IPR041468">
    <property type="entry name" value="HTH_ParB/Spo0J"/>
</dbReference>
<dbReference type="InterPro" id="IPR036086">
    <property type="entry name" value="ParB/Sulfiredoxin_sf"/>
</dbReference>
<evidence type="ECO:0000256" key="2">
    <source>
        <dbReference type="ARBA" id="ARBA00023125"/>
    </source>
</evidence>
<dbReference type="SUPFAM" id="SSF109709">
    <property type="entry name" value="KorB DNA-binding domain-like"/>
    <property type="match status" value="1"/>
</dbReference>
<evidence type="ECO:0000313" key="4">
    <source>
        <dbReference type="EMBL" id="TSA79770.1"/>
    </source>
</evidence>
<keyword evidence="5" id="KW-1185">Reference proteome</keyword>
<evidence type="ECO:0000256" key="1">
    <source>
        <dbReference type="ARBA" id="ARBA00006295"/>
    </source>
</evidence>
<feature type="domain" description="ParB-like N-terminal" evidence="3">
    <location>
        <begin position="26"/>
        <end position="115"/>
    </location>
</feature>
<dbReference type="AlphaFoldDB" id="A0A553UHV0"/>
<dbReference type="GO" id="GO:0007059">
    <property type="term" value="P:chromosome segregation"/>
    <property type="evidence" value="ECO:0007669"/>
    <property type="project" value="TreeGrafter"/>
</dbReference>
<proteinExistence type="inferred from homology"/>
<dbReference type="InterPro" id="IPR003115">
    <property type="entry name" value="ParB_N"/>
</dbReference>
<dbReference type="SMART" id="SM00470">
    <property type="entry name" value="ParB"/>
    <property type="match status" value="1"/>
</dbReference>
<protein>
    <submittedName>
        <fullName evidence="4">ParB/RepB/Spo0J family partition protein</fullName>
    </submittedName>
</protein>
<comment type="caution">
    <text evidence="4">The sequence shown here is derived from an EMBL/GenBank/DDBJ whole genome shotgun (WGS) entry which is preliminary data.</text>
</comment>
<gene>
    <name evidence="4" type="ORF">FNU79_17455</name>
</gene>
<comment type="similarity">
    <text evidence="1">Belongs to the ParB family.</text>
</comment>
<accession>A0A553UHV0</accession>
<evidence type="ECO:0000313" key="5">
    <source>
        <dbReference type="Proteomes" id="UP000316092"/>
    </source>
</evidence>
<organism evidence="4 5">
    <name type="scientific">Deinococcus detaillensis</name>
    <dbReference type="NCBI Taxonomy" id="2592048"/>
    <lineage>
        <taxon>Bacteria</taxon>
        <taxon>Thermotogati</taxon>
        <taxon>Deinococcota</taxon>
        <taxon>Deinococci</taxon>
        <taxon>Deinococcales</taxon>
        <taxon>Deinococcaceae</taxon>
        <taxon>Deinococcus</taxon>
    </lineage>
</organism>
<dbReference type="Pfam" id="PF02195">
    <property type="entry name" value="ParB_N"/>
    <property type="match status" value="1"/>
</dbReference>
<dbReference type="Gene3D" id="1.10.10.2830">
    <property type="match status" value="1"/>
</dbReference>